<evidence type="ECO:0008006" key="3">
    <source>
        <dbReference type="Google" id="ProtNLM"/>
    </source>
</evidence>
<dbReference type="EMBL" id="BKCJ010009556">
    <property type="protein sequence ID" value="GEU87517.1"/>
    <property type="molecule type" value="Genomic_DNA"/>
</dbReference>
<feature type="compositionally biased region" description="Basic and acidic residues" evidence="1">
    <location>
        <begin position="167"/>
        <end position="184"/>
    </location>
</feature>
<protein>
    <recommendedName>
        <fullName evidence="3">RNA-directed DNA polymerase, eukaryota, reverse transcriptase zinc-binding domain protein</fullName>
    </recommendedName>
</protein>
<dbReference type="PANTHER" id="PTHR33116">
    <property type="entry name" value="REVERSE TRANSCRIPTASE ZINC-BINDING DOMAIN-CONTAINING PROTEIN-RELATED-RELATED"/>
    <property type="match status" value="1"/>
</dbReference>
<dbReference type="AlphaFoldDB" id="A0A6L2NPK8"/>
<feature type="region of interest" description="Disordered" evidence="1">
    <location>
        <begin position="1"/>
        <end position="25"/>
    </location>
</feature>
<organism evidence="2">
    <name type="scientific">Tanacetum cinerariifolium</name>
    <name type="common">Dalmatian daisy</name>
    <name type="synonym">Chrysanthemum cinerariifolium</name>
    <dbReference type="NCBI Taxonomy" id="118510"/>
    <lineage>
        <taxon>Eukaryota</taxon>
        <taxon>Viridiplantae</taxon>
        <taxon>Streptophyta</taxon>
        <taxon>Embryophyta</taxon>
        <taxon>Tracheophyta</taxon>
        <taxon>Spermatophyta</taxon>
        <taxon>Magnoliopsida</taxon>
        <taxon>eudicotyledons</taxon>
        <taxon>Gunneridae</taxon>
        <taxon>Pentapetalae</taxon>
        <taxon>asterids</taxon>
        <taxon>campanulids</taxon>
        <taxon>Asterales</taxon>
        <taxon>Asteraceae</taxon>
        <taxon>Asteroideae</taxon>
        <taxon>Anthemideae</taxon>
        <taxon>Anthemidinae</taxon>
        <taxon>Tanacetum</taxon>
    </lineage>
</organism>
<sequence>MENNDVGYAKNPKSDLEGINNGVTSGTKENGAEILTFVDSQTLNEDGLGSLSNNGVLCGQKNGIPTCEELYGLSLIATQIGNPIMLDAFTSAMCVEAWGQISFARALIEVSANKELKPEVTMSIPKGEDERACHTLKPINGVSHNKNFVGFRVNNNKNLRYQPVKPKVNEPKQKQPGKEDRGKGIETQNPFDHFADQDENVCGTSIGESSSNGMKLKNLFEKLNDITTIVDPNSDTRKEDFVKKSEALDDQCNDETDSDVEDIYGCRIILGWNIDMVNVVVLSQTSKAIHVEIMHKASNKIMYCSFIYAALNLEDNHFRSSSLNTSMMEFKDCVADIEVMDINCSEIEWLAVGDSNSAYFHKSLKIRNQQSRIDVILSADNIELTGPSVHDAFVKHYEMFLGTHMYCEDLNCDGLFSNVVSDQTCSNMVRNVTDVEIKAAMFSVGDDKASGLDGYTSTFFKKGWNIVGQDMYKAVRDILTMGVILKRFGFHPIMKKWIMACVSSTYFSIGVDGDVHRFFKGKRGLRDDVDSALVIMEFLEEFKRASGLVPSLPKSTTYFCNVMNHVKIAILNIMTFSEGKLPVIYLGIPLILTRLFNRDCKCLVEKAKNKIHDWKNKSLSFTGRLQLCKFVISSMHVYWASVLMISTGILLDIEQLIRGFLWCNGELKCGKAKVAWNNICLPKIERGLGICSLELFNIALKTTHIWNIVSNKESLWVRWVHTYKLKGRSFWGVPLKCDVSWGWLKLLQIRDFVSHISGLKLETVVVFLLGLMCGVRNALLFVTFLIGIFQGRASILKPLLNGCGSTLFRRHSAFLQPISHLRTAVKRSSNDIHDIIMVTVRLKLLTFRFKNKAKVHDAIANDILDDLLKNDKKNVTQMKIQDLIEMRIDKYGQHLNKEKQMMHINKGKEKIVMERDDQRTIYKGRRWSSIRNAAITKPVKPKSRSKHLAPTTRTRSTCTTLVVPTKRPPPVMNSVLGLAAVTTWQRILNKEFGIISSKEDVGGSSNVRSKGKRKML</sequence>
<accession>A0A6L2NPK8</accession>
<reference evidence="2" key="1">
    <citation type="journal article" date="2019" name="Sci. Rep.">
        <title>Draft genome of Tanacetum cinerariifolium, the natural source of mosquito coil.</title>
        <authorList>
            <person name="Yamashiro T."/>
            <person name="Shiraishi A."/>
            <person name="Satake H."/>
            <person name="Nakayama K."/>
        </authorList>
    </citation>
    <scope>NUCLEOTIDE SEQUENCE</scope>
</reference>
<comment type="caution">
    <text evidence="2">The sequence shown here is derived from an EMBL/GenBank/DDBJ whole genome shotgun (WGS) entry which is preliminary data.</text>
</comment>
<proteinExistence type="predicted"/>
<dbReference type="PANTHER" id="PTHR33116:SF84">
    <property type="entry name" value="RNA-DIRECTED DNA POLYMERASE"/>
    <property type="match status" value="1"/>
</dbReference>
<feature type="region of interest" description="Disordered" evidence="1">
    <location>
        <begin position="160"/>
        <end position="198"/>
    </location>
</feature>
<evidence type="ECO:0000256" key="1">
    <source>
        <dbReference type="SAM" id="MobiDB-lite"/>
    </source>
</evidence>
<name>A0A6L2NPK8_TANCI</name>
<gene>
    <name evidence="2" type="ORF">Tci_059495</name>
</gene>
<evidence type="ECO:0000313" key="2">
    <source>
        <dbReference type="EMBL" id="GEU87517.1"/>
    </source>
</evidence>